<dbReference type="SUPFAM" id="SSF48452">
    <property type="entry name" value="TPR-like"/>
    <property type="match status" value="1"/>
</dbReference>
<dbReference type="PANTHER" id="PTHR43731">
    <property type="entry name" value="RHOMBOID PROTEASE"/>
    <property type="match status" value="1"/>
</dbReference>
<feature type="transmembrane region" description="Helical" evidence="7">
    <location>
        <begin position="292"/>
        <end position="310"/>
    </location>
</feature>
<evidence type="ECO:0000256" key="4">
    <source>
        <dbReference type="ARBA" id="ARBA00022801"/>
    </source>
</evidence>
<feature type="transmembrane region" description="Helical" evidence="7">
    <location>
        <begin position="240"/>
        <end position="259"/>
    </location>
</feature>
<evidence type="ECO:0000313" key="10">
    <source>
        <dbReference type="Proteomes" id="UP000242752"/>
    </source>
</evidence>
<dbReference type="Proteomes" id="UP000242752">
    <property type="component" value="Unassembled WGS sequence"/>
</dbReference>
<dbReference type="InterPro" id="IPR050925">
    <property type="entry name" value="Rhomboid_protease_S54"/>
</dbReference>
<dbReference type="GO" id="GO:0006508">
    <property type="term" value="P:proteolysis"/>
    <property type="evidence" value="ECO:0007669"/>
    <property type="project" value="UniProtKB-KW"/>
</dbReference>
<evidence type="ECO:0000259" key="8">
    <source>
        <dbReference type="Pfam" id="PF01694"/>
    </source>
</evidence>
<dbReference type="InterPro" id="IPR022764">
    <property type="entry name" value="Peptidase_S54_rhomboid_dom"/>
</dbReference>
<comment type="similarity">
    <text evidence="2">Belongs to the peptidase S54 family.</text>
</comment>
<evidence type="ECO:0000256" key="1">
    <source>
        <dbReference type="ARBA" id="ARBA00004141"/>
    </source>
</evidence>
<sequence>MIDQKDLWKASYIWMRYYGYSCVHYDQEKQEIWLANQSKQRIAIFKYGSYTSQSLEFDKQRVLEHQQQIDDFLKMRIQRYDIYFLTDKPFNPVSLNEREPVQLRFHSIQDLKTLTKKMTNPIAKSHLLRRDNKPIDMYQKRVLNQNLIERAMYRFTPITYSLIAINILIWIVITWFLPHGSDIEIINLGALAHFNVVHGEWYRLISSMFLHLDIEHLILNMMSLYIFGKLVESYTSSLKMLGIYFVSGMIGNLFTLAFITTSLSVGASGAIFGLLGALIALLTISKLYDRKSIFQLLIAAVVMAVISLLVRNVNIVAHLGGLVGGILAVYLYYFYHTFKKGFYWLVGLTVLTIVLLLVKTFLTPDENIYNQIIQDQMHANHYGEAKEMVQQTIDKGYADDMTYYLSGMIIAAQDSKAEAVAEWERGLRTFPNSVQLNYIMAITNRSLGDEKSAKKFINKAAEIAPKNESVKILKRELED</sequence>
<keyword evidence="3 7" id="KW-0812">Transmembrane</keyword>
<feature type="domain" description="Peptidase S54 rhomboid" evidence="8">
    <location>
        <begin position="199"/>
        <end position="332"/>
    </location>
</feature>
<feature type="transmembrane region" description="Helical" evidence="7">
    <location>
        <begin position="158"/>
        <end position="177"/>
    </location>
</feature>
<evidence type="ECO:0000256" key="2">
    <source>
        <dbReference type="ARBA" id="ARBA00009045"/>
    </source>
</evidence>
<proteinExistence type="inferred from homology"/>
<dbReference type="AlphaFoldDB" id="A0A2K3YTE9"/>
<dbReference type="PANTHER" id="PTHR43731:SF14">
    <property type="entry name" value="PRESENILIN-ASSOCIATED RHOMBOID-LIKE PROTEIN, MITOCHONDRIAL"/>
    <property type="match status" value="1"/>
</dbReference>
<dbReference type="InterPro" id="IPR035952">
    <property type="entry name" value="Rhomboid-like_sf"/>
</dbReference>
<feature type="transmembrane region" description="Helical" evidence="7">
    <location>
        <begin position="208"/>
        <end position="228"/>
    </location>
</feature>
<dbReference type="Pfam" id="PF01694">
    <property type="entry name" value="Rhomboid"/>
    <property type="match status" value="1"/>
</dbReference>
<protein>
    <submittedName>
        <fullName evidence="9">Rhomboid family intramembrane serine protease</fullName>
    </submittedName>
</protein>
<dbReference type="GO" id="GO:0016020">
    <property type="term" value="C:membrane"/>
    <property type="evidence" value="ECO:0007669"/>
    <property type="project" value="UniProtKB-SubCell"/>
</dbReference>
<keyword evidence="6 7" id="KW-0472">Membrane</keyword>
<organism evidence="9 10">
    <name type="scientific">Staphylococcus rostri</name>
    <dbReference type="NCBI Taxonomy" id="522262"/>
    <lineage>
        <taxon>Bacteria</taxon>
        <taxon>Bacillati</taxon>
        <taxon>Bacillota</taxon>
        <taxon>Bacilli</taxon>
        <taxon>Bacillales</taxon>
        <taxon>Staphylococcaceae</taxon>
        <taxon>Staphylococcus</taxon>
    </lineage>
</organism>
<dbReference type="SUPFAM" id="SSF144091">
    <property type="entry name" value="Rhomboid-like"/>
    <property type="match status" value="1"/>
</dbReference>
<dbReference type="OrthoDB" id="9813074at2"/>
<keyword evidence="5 7" id="KW-1133">Transmembrane helix</keyword>
<feature type="transmembrane region" description="Helical" evidence="7">
    <location>
        <begin position="342"/>
        <end position="362"/>
    </location>
</feature>
<comment type="subcellular location">
    <subcellularLocation>
        <location evidence="1">Membrane</location>
        <topology evidence="1">Multi-pass membrane protein</topology>
    </subcellularLocation>
</comment>
<evidence type="ECO:0000256" key="6">
    <source>
        <dbReference type="ARBA" id="ARBA00023136"/>
    </source>
</evidence>
<keyword evidence="4" id="KW-0378">Hydrolase</keyword>
<name>A0A2K3YTE9_9STAP</name>
<comment type="caution">
    <text evidence="9">The sequence shown here is derived from an EMBL/GenBank/DDBJ whole genome shotgun (WGS) entry which is preliminary data.</text>
</comment>
<evidence type="ECO:0000256" key="7">
    <source>
        <dbReference type="SAM" id="Phobius"/>
    </source>
</evidence>
<feature type="transmembrane region" description="Helical" evidence="7">
    <location>
        <begin position="316"/>
        <end position="335"/>
    </location>
</feature>
<gene>
    <name evidence="9" type="ORF">CD122_03935</name>
</gene>
<dbReference type="GO" id="GO:0004252">
    <property type="term" value="F:serine-type endopeptidase activity"/>
    <property type="evidence" value="ECO:0007669"/>
    <property type="project" value="InterPro"/>
</dbReference>
<dbReference type="EMBL" id="PPRF01000019">
    <property type="protein sequence ID" value="PNZ28855.1"/>
    <property type="molecule type" value="Genomic_DNA"/>
</dbReference>
<dbReference type="Gene3D" id="1.20.1540.10">
    <property type="entry name" value="Rhomboid-like"/>
    <property type="match status" value="1"/>
</dbReference>
<keyword evidence="10" id="KW-1185">Reference proteome</keyword>
<dbReference type="InterPro" id="IPR011990">
    <property type="entry name" value="TPR-like_helical_dom_sf"/>
</dbReference>
<keyword evidence="9" id="KW-0645">Protease</keyword>
<evidence type="ECO:0000313" key="9">
    <source>
        <dbReference type="EMBL" id="PNZ28855.1"/>
    </source>
</evidence>
<evidence type="ECO:0000256" key="3">
    <source>
        <dbReference type="ARBA" id="ARBA00022692"/>
    </source>
</evidence>
<dbReference type="RefSeq" id="WP_103357702.1">
    <property type="nucleotide sequence ID" value="NZ_CP113107.1"/>
</dbReference>
<reference evidence="9 10" key="1">
    <citation type="submission" date="2017-08" db="EMBL/GenBank/DDBJ databases">
        <title>Draft genome sequences of 64 type strains of genus Staph aureus.</title>
        <authorList>
            <person name="Cole K."/>
            <person name="Golubchik T."/>
            <person name="Russell J."/>
            <person name="Foster D."/>
            <person name="Llewelyn M."/>
            <person name="Wilson D."/>
            <person name="Crook D."/>
            <person name="Paul J."/>
        </authorList>
    </citation>
    <scope>NUCLEOTIDE SEQUENCE [LARGE SCALE GENOMIC DNA]</scope>
    <source>
        <strain evidence="9 10">DSM 21968</strain>
    </source>
</reference>
<feature type="transmembrane region" description="Helical" evidence="7">
    <location>
        <begin position="265"/>
        <end position="285"/>
    </location>
</feature>
<dbReference type="Gene3D" id="1.25.40.10">
    <property type="entry name" value="Tetratricopeptide repeat domain"/>
    <property type="match status" value="1"/>
</dbReference>
<accession>A0A2K3YTE9</accession>
<evidence type="ECO:0000256" key="5">
    <source>
        <dbReference type="ARBA" id="ARBA00022989"/>
    </source>
</evidence>